<feature type="region of interest" description="Disordered" evidence="1">
    <location>
        <begin position="1126"/>
        <end position="1213"/>
    </location>
</feature>
<feature type="compositionally biased region" description="Basic residues" evidence="1">
    <location>
        <begin position="900"/>
        <end position="915"/>
    </location>
</feature>
<feature type="region of interest" description="Disordered" evidence="1">
    <location>
        <begin position="411"/>
        <end position="433"/>
    </location>
</feature>
<feature type="domain" description="PEHE" evidence="2">
    <location>
        <begin position="1043"/>
        <end position="1172"/>
    </location>
</feature>
<feature type="compositionally biased region" description="Low complexity" evidence="1">
    <location>
        <begin position="1169"/>
        <end position="1180"/>
    </location>
</feature>
<feature type="compositionally biased region" description="Basic and acidic residues" evidence="1">
    <location>
        <begin position="506"/>
        <end position="515"/>
    </location>
</feature>
<accession>A0A6F9DFI4</accession>
<gene>
    <name evidence="3" type="primary">Kansl1l</name>
</gene>
<evidence type="ECO:0000256" key="1">
    <source>
        <dbReference type="SAM" id="MobiDB-lite"/>
    </source>
</evidence>
<dbReference type="GO" id="GO:0035035">
    <property type="term" value="F:histone acetyltransferase binding"/>
    <property type="evidence" value="ECO:0007669"/>
    <property type="project" value="TreeGrafter"/>
</dbReference>
<feature type="compositionally biased region" description="Basic and acidic residues" evidence="1">
    <location>
        <begin position="550"/>
        <end position="579"/>
    </location>
</feature>
<feature type="compositionally biased region" description="Polar residues" evidence="1">
    <location>
        <begin position="1255"/>
        <end position="1264"/>
    </location>
</feature>
<evidence type="ECO:0000313" key="3">
    <source>
        <dbReference type="EMBL" id="CAB3257868.1"/>
    </source>
</evidence>
<feature type="region of interest" description="Disordered" evidence="1">
    <location>
        <begin position="756"/>
        <end position="776"/>
    </location>
</feature>
<dbReference type="GO" id="GO:0044545">
    <property type="term" value="C:NSL complex"/>
    <property type="evidence" value="ECO:0007669"/>
    <property type="project" value="TreeGrafter"/>
</dbReference>
<feature type="region of interest" description="Disordered" evidence="1">
    <location>
        <begin position="547"/>
        <end position="582"/>
    </location>
</feature>
<dbReference type="PANTHER" id="PTHR22443:SF18">
    <property type="entry name" value="NON-SPECIFIC LETHAL 1, ISOFORM M"/>
    <property type="match status" value="1"/>
</dbReference>
<feature type="region of interest" description="Disordered" evidence="1">
    <location>
        <begin position="504"/>
        <end position="523"/>
    </location>
</feature>
<feature type="region of interest" description="Disordered" evidence="1">
    <location>
        <begin position="1050"/>
        <end position="1070"/>
    </location>
</feature>
<feature type="region of interest" description="Disordered" evidence="1">
    <location>
        <begin position="894"/>
        <end position="925"/>
    </location>
</feature>
<name>A0A6F9DFI4_9ASCI</name>
<feature type="compositionally biased region" description="Basic and acidic residues" evidence="1">
    <location>
        <begin position="1239"/>
        <end position="1250"/>
    </location>
</feature>
<feature type="compositionally biased region" description="Basic and acidic residues" evidence="1">
    <location>
        <begin position="142"/>
        <end position="164"/>
    </location>
</feature>
<sequence length="1411" mass="157467">MDKSFDDSMAPALHTSNHDNNSAAIKYLQLPPNSPQTNITENNTIYEQMNGGHSIDDAESAAKLIRQDENELQPMKECTNHVNTIDNKVVQSNRLLELPPNGGSGDYVSSITILQQDLKKAIQSKSTKKLVTSEEVNGSGDSAHEVHKSNGWRSDHQVDSDKFHTGQTSPTTGQPIPETTSTKTDFNTDSLKAVCHKPLTASLITNCHKSEEVDKKSLENQDNMENKHLEDLDRIQMDINLNSTLCETKSSTQPLSVISSTSTTDIVDTNLSSTSGRLLPTVSNEPLVSQCQEQTNVTTASGTVLDVMGVLSDICDSVVRINSDSSGTAASRDGLCNSAYVAELEALNIKETCLTDPDSMVSSNLNSVPGMQGLAQSLITGNHMQNLPLKLTNTLHELAASLTRAQGLPIDNSAQKGSVKSKRRSSSSAKSLNFEETEEVSVSRISNLDKIHATQTQQFKEVLRRYTTQKHDLTVLQTRLNKIRCAAVNVKVRNQLQEVATCCDSKATETSDSKTNKNTKPGQLSDQARFFWRAKLQRRKHHRKYSFDGLDGHAKPGNDHVDSLNTHLDKSEQMCHKTAESQSGLLRKEVRFVQSSFDPELTDSSSDEDIPERVYKSGEGYIPSRKTLKHKSTQHHQPDQHKRRSPSAQQVWLQQRLSVAKRWTWLQAQVSDLEFKIRSHNELYRQLRSSKGEVLLGHQQVSTSFVEGNQEASTLESNHTPLKLTSATSSPCSVSKMVQNINKQTTNLLDNLSPVSVSAQSPMPSTETFSRSQTDSMPVCSLPVDSTCVAARTRPLSQSVKSRPLVKARDILLASSKSLAPSTVGNDSRLMGHDFVRRTPFHRGDGKPLEIAQDSIQSKAAIHDHSYHKMLSTEEDIPLSLRLGSFMKSSHKWYNEKMTKRERRHEKKNKRKNSKNKAESLAEKIKTRSRSATVVLERIKSVNSMQRLSSGDSFTADSHKRRGSIQTMADYHKRQRMNSVDSDLENFQLRSGANTPTQDTHSNLQVQAFLKRKRQTDQAYDINNIVIPHGLTTTRIEKLQYKEILTPGWRPAADEKQQADSSGKANSDVEELTDAEFRVRHDHYEIMEKKKYMAYMEWSMNKKNGTRSMSRANMLSDAAHSFHFPPSIRSSPLTHVTSPDPSSPGSPELNPSMIAGIRTRRTSSDQFRPPSFDSTTTSPSAIVTPRERHASSADEGASSSRQSGEWHPIWEPRNFPLNDVDYEELMKKPVVPDVQPPRPQHDGESPETRFRPISHHSSVDTNTAPRHRGSSKHESGSTRKRPRTSSLLSRDEERYSDESVSSSHSYRRQAHPQTRKDELHIAGSNPTPVAAALPKRHKPNLKDDFYFYSDLDSDIGSETESVASDDEDAVLISDGEMPSQWTGCPVVLPSLGPKDHQDNVKVPLVMTFRRK</sequence>
<feature type="region of interest" description="Disordered" evidence="1">
    <location>
        <begin position="1229"/>
        <end position="1336"/>
    </location>
</feature>
<evidence type="ECO:0000259" key="2">
    <source>
        <dbReference type="PROSITE" id="PS52052"/>
    </source>
</evidence>
<feature type="compositionally biased region" description="Polar residues" evidence="1">
    <location>
        <begin position="165"/>
        <end position="185"/>
    </location>
</feature>
<reference evidence="3" key="1">
    <citation type="submission" date="2020-04" db="EMBL/GenBank/DDBJ databases">
        <authorList>
            <person name="Neveu A P."/>
        </authorList>
    </citation>
    <scope>NUCLEOTIDE SEQUENCE</scope>
    <source>
        <tissue evidence="3">Whole embryo</tissue>
    </source>
</reference>
<dbReference type="Pfam" id="PF15275">
    <property type="entry name" value="PEHE"/>
    <property type="match status" value="1"/>
</dbReference>
<dbReference type="PROSITE" id="PS52052">
    <property type="entry name" value="PEHE"/>
    <property type="match status" value="1"/>
</dbReference>
<dbReference type="InterPro" id="IPR029332">
    <property type="entry name" value="PEHE_dom"/>
</dbReference>
<feature type="region of interest" description="Disordered" evidence="1">
    <location>
        <begin position="597"/>
        <end position="649"/>
    </location>
</feature>
<feature type="compositionally biased region" description="Polar residues" evidence="1">
    <location>
        <begin position="1128"/>
        <end position="1145"/>
    </location>
</feature>
<feature type="region of interest" description="Disordered" evidence="1">
    <location>
        <begin position="131"/>
        <end position="185"/>
    </location>
</feature>
<dbReference type="InterPro" id="IPR026180">
    <property type="entry name" value="NSL1"/>
</dbReference>
<organism evidence="3">
    <name type="scientific">Phallusia mammillata</name>
    <dbReference type="NCBI Taxonomy" id="59560"/>
    <lineage>
        <taxon>Eukaryota</taxon>
        <taxon>Metazoa</taxon>
        <taxon>Chordata</taxon>
        <taxon>Tunicata</taxon>
        <taxon>Ascidiacea</taxon>
        <taxon>Phlebobranchia</taxon>
        <taxon>Ascidiidae</taxon>
        <taxon>Phallusia</taxon>
    </lineage>
</organism>
<protein>
    <submittedName>
        <fullName evidence="3">KAT8 regulatory NSL complex subunit 1-like</fullName>
    </submittedName>
</protein>
<dbReference type="EMBL" id="LR786109">
    <property type="protein sequence ID" value="CAB3257868.1"/>
    <property type="molecule type" value="mRNA"/>
</dbReference>
<feature type="compositionally biased region" description="Basic and acidic residues" evidence="1">
    <location>
        <begin position="916"/>
        <end position="925"/>
    </location>
</feature>
<dbReference type="SMART" id="SM01300">
    <property type="entry name" value="PEHE"/>
    <property type="match status" value="1"/>
</dbReference>
<proteinExistence type="evidence at transcript level"/>
<dbReference type="PANTHER" id="PTHR22443">
    <property type="entry name" value="NON-SPECIFIC LETHAL 1, ISOFORM M"/>
    <property type="match status" value="1"/>
</dbReference>